<evidence type="ECO:0008006" key="5">
    <source>
        <dbReference type="Google" id="ProtNLM"/>
    </source>
</evidence>
<feature type="transmembrane region" description="Helical" evidence="2">
    <location>
        <begin position="66"/>
        <end position="84"/>
    </location>
</feature>
<keyword evidence="4" id="KW-1185">Reference proteome</keyword>
<evidence type="ECO:0000313" key="3">
    <source>
        <dbReference type="EMBL" id="SED49138.1"/>
    </source>
</evidence>
<keyword evidence="2" id="KW-0472">Membrane</keyword>
<feature type="region of interest" description="Disordered" evidence="1">
    <location>
        <begin position="111"/>
        <end position="130"/>
    </location>
</feature>
<name>A0A1H5B4F7_PSEAG</name>
<reference evidence="4" key="1">
    <citation type="submission" date="2016-10" db="EMBL/GenBank/DDBJ databases">
        <authorList>
            <person name="Varghese N."/>
            <person name="Submissions S."/>
        </authorList>
    </citation>
    <scope>NUCLEOTIDE SEQUENCE [LARGE SCALE GENOMIC DNA]</scope>
    <source>
        <strain evidence="4">DSM 12111</strain>
    </source>
</reference>
<keyword evidence="2" id="KW-1133">Transmembrane helix</keyword>
<dbReference type="AlphaFoldDB" id="A0A1H5B4F7"/>
<dbReference type="OrthoDB" id="6896489at2"/>
<evidence type="ECO:0000313" key="4">
    <source>
        <dbReference type="Proteomes" id="UP000242849"/>
    </source>
</evidence>
<protein>
    <recommendedName>
        <fullName evidence="5">Zinc-ribbon domain-containing protein</fullName>
    </recommendedName>
</protein>
<evidence type="ECO:0000256" key="1">
    <source>
        <dbReference type="SAM" id="MobiDB-lite"/>
    </source>
</evidence>
<organism evidence="3 4">
    <name type="scientific">Pseudomonas anguilliseptica</name>
    <dbReference type="NCBI Taxonomy" id="53406"/>
    <lineage>
        <taxon>Bacteria</taxon>
        <taxon>Pseudomonadati</taxon>
        <taxon>Pseudomonadota</taxon>
        <taxon>Gammaproteobacteria</taxon>
        <taxon>Pseudomonadales</taxon>
        <taxon>Pseudomonadaceae</taxon>
        <taxon>Pseudomonas</taxon>
    </lineage>
</organism>
<keyword evidence="2" id="KW-0812">Transmembrane</keyword>
<accession>A0A1H5B4F7</accession>
<feature type="transmembrane region" description="Helical" evidence="2">
    <location>
        <begin position="36"/>
        <end position="54"/>
    </location>
</feature>
<gene>
    <name evidence="3" type="ORF">SAMN05421553_2756</name>
</gene>
<proteinExistence type="predicted"/>
<dbReference type="Proteomes" id="UP000242849">
    <property type="component" value="Unassembled WGS sequence"/>
</dbReference>
<dbReference type="RefSeq" id="WP_090382090.1">
    <property type="nucleotide sequence ID" value="NZ_CP156749.1"/>
</dbReference>
<dbReference type="EMBL" id="FNSC01000001">
    <property type="protein sequence ID" value="SED49138.1"/>
    <property type="molecule type" value="Genomic_DNA"/>
</dbReference>
<sequence>MPIVVCADCNKEMSDAAPACPHCGRPNEVAGASRSVGLALGAGIFLIPLVFAWFTLRNGYSRTAKVVSFAWLAISLVLIGVQGGQENAPADTADSGANAVEQVAQAAPATDKAVTPAIEPSSSKAKETLGVTPEEFRTSFNKFVSQIDSSYRAAEFEVQSGDVNDVFTHSFAKNVAIVGTVNKSDGSMQSLIVTIAGAGDDIAKPVIVLLSAAHALNPGVPKEEHSKAVLGLVKNAMSTIEAGTSYDETVGDLHYSAFASQYTGLMFTISSKDS</sequence>
<evidence type="ECO:0000256" key="2">
    <source>
        <dbReference type="SAM" id="Phobius"/>
    </source>
</evidence>
<dbReference type="STRING" id="53406.SAMN05421553_2756"/>